<comment type="caution">
    <text evidence="3">The sequence shown here is derived from an EMBL/GenBank/DDBJ whole genome shotgun (WGS) entry which is preliminary data.</text>
</comment>
<gene>
    <name evidence="3" type="ORF">JX265_010593</name>
</gene>
<sequence>MMFQGVSRPSLVVLALQPLAQLVLAAPEPSASVWRHDTPYLSPWVTVNSEGVAQTVTPSVQASDGSTVTVFEPPAPLTETSAWTLTINDQIKTSTGHNPVATGTGNGEEGSFMVCDNFRGRYAPICQPRAGSTLASGQVYFITWDIIHFTGGNVSVQVGGDYGNGTGFVSELMPASRGFYTWTIASDFLQEKTNPATVSLYILTVDQNDTAVAYQEEGPTVTIARMNPVESGFGGINVLAVVLPSALGVAIAAFDKDIEPLK</sequence>
<evidence type="ECO:0000313" key="4">
    <source>
        <dbReference type="Proteomes" id="UP000829685"/>
    </source>
</evidence>
<dbReference type="Proteomes" id="UP000829685">
    <property type="component" value="Unassembled WGS sequence"/>
</dbReference>
<dbReference type="AlphaFoldDB" id="A0A9P9WE94"/>
<evidence type="ECO:0000313" key="3">
    <source>
        <dbReference type="EMBL" id="KAI1859116.1"/>
    </source>
</evidence>
<keyword evidence="1" id="KW-0472">Membrane</keyword>
<proteinExistence type="predicted"/>
<feature type="transmembrane region" description="Helical" evidence="1">
    <location>
        <begin position="232"/>
        <end position="254"/>
    </location>
</feature>
<evidence type="ECO:0000256" key="2">
    <source>
        <dbReference type="SAM" id="SignalP"/>
    </source>
</evidence>
<evidence type="ECO:0000256" key="1">
    <source>
        <dbReference type="SAM" id="Phobius"/>
    </source>
</evidence>
<dbReference type="Pfam" id="PF14610">
    <property type="entry name" value="Psg1"/>
    <property type="match status" value="1"/>
</dbReference>
<keyword evidence="2" id="KW-0732">Signal</keyword>
<protein>
    <submittedName>
        <fullName evidence="3">Uncharacterized protein</fullName>
    </submittedName>
</protein>
<dbReference type="EMBL" id="JAFIMR010000035">
    <property type="protein sequence ID" value="KAI1859116.1"/>
    <property type="molecule type" value="Genomic_DNA"/>
</dbReference>
<feature type="signal peptide" evidence="2">
    <location>
        <begin position="1"/>
        <end position="25"/>
    </location>
</feature>
<reference evidence="3" key="1">
    <citation type="submission" date="2021-03" db="EMBL/GenBank/DDBJ databases">
        <title>Revisited historic fungal species revealed as producer of novel bioactive compounds through whole genome sequencing and comparative genomics.</title>
        <authorList>
            <person name="Vignolle G.A."/>
            <person name="Hochenegger N."/>
            <person name="Mach R.L."/>
            <person name="Mach-Aigner A.R."/>
            <person name="Javad Rahimi M."/>
            <person name="Salim K.A."/>
            <person name="Chan C.M."/>
            <person name="Lim L.B.L."/>
            <person name="Cai F."/>
            <person name="Druzhinina I.S."/>
            <person name="U'Ren J.M."/>
            <person name="Derntl C."/>
        </authorList>
    </citation>
    <scope>NUCLEOTIDE SEQUENCE</scope>
    <source>
        <strain evidence="3">TUCIM 5799</strain>
    </source>
</reference>
<accession>A0A9P9WE94</accession>
<dbReference type="InterPro" id="IPR028000">
    <property type="entry name" value="Pma1"/>
</dbReference>
<feature type="chain" id="PRO_5040294778" evidence="2">
    <location>
        <begin position="26"/>
        <end position="262"/>
    </location>
</feature>
<keyword evidence="4" id="KW-1185">Reference proteome</keyword>
<keyword evidence="1" id="KW-1133">Transmembrane helix</keyword>
<keyword evidence="1" id="KW-0812">Transmembrane</keyword>
<organism evidence="3 4">
    <name type="scientific">Neoarthrinium moseri</name>
    <dbReference type="NCBI Taxonomy" id="1658444"/>
    <lineage>
        <taxon>Eukaryota</taxon>
        <taxon>Fungi</taxon>
        <taxon>Dikarya</taxon>
        <taxon>Ascomycota</taxon>
        <taxon>Pezizomycotina</taxon>
        <taxon>Sordariomycetes</taxon>
        <taxon>Xylariomycetidae</taxon>
        <taxon>Amphisphaeriales</taxon>
        <taxon>Apiosporaceae</taxon>
        <taxon>Neoarthrinium</taxon>
    </lineage>
</organism>
<name>A0A9P9WE94_9PEZI</name>